<dbReference type="PANTHER" id="PTHR35899">
    <property type="entry name" value="PAPAIN FAMILY CYSTEINE PROTEASE DOMAIN CONTAINING PROTEIN"/>
    <property type="match status" value="1"/>
</dbReference>
<keyword evidence="1" id="KW-0472">Membrane</keyword>
<keyword evidence="1" id="KW-0812">Transmembrane</keyword>
<organism evidence="2 3">
    <name type="scientific">Tritrichomonas foetus</name>
    <dbReference type="NCBI Taxonomy" id="1144522"/>
    <lineage>
        <taxon>Eukaryota</taxon>
        <taxon>Metamonada</taxon>
        <taxon>Parabasalia</taxon>
        <taxon>Tritrichomonadida</taxon>
        <taxon>Tritrichomonadidae</taxon>
        <taxon>Tritrichomonas</taxon>
    </lineage>
</organism>
<name>A0A1J4KPV9_9EUKA</name>
<dbReference type="OrthoDB" id="10607639at2759"/>
<evidence type="ECO:0000256" key="1">
    <source>
        <dbReference type="SAM" id="Phobius"/>
    </source>
</evidence>
<dbReference type="Proteomes" id="UP000179807">
    <property type="component" value="Unassembled WGS sequence"/>
</dbReference>
<dbReference type="VEuPathDB" id="TrichDB:TRFO_16550"/>
<proteinExistence type="predicted"/>
<dbReference type="GeneID" id="94833754"/>
<feature type="transmembrane region" description="Helical" evidence="1">
    <location>
        <begin position="12"/>
        <end position="31"/>
    </location>
</feature>
<dbReference type="RefSeq" id="XP_068366481.1">
    <property type="nucleotide sequence ID" value="XM_068499050.1"/>
</dbReference>
<comment type="caution">
    <text evidence="2">The sequence shown here is derived from an EMBL/GenBank/DDBJ whole genome shotgun (WGS) entry which is preliminary data.</text>
</comment>
<dbReference type="PANTHER" id="PTHR35899:SF1">
    <property type="entry name" value="PEPTIDASE C1A PAPAIN C-TERMINAL DOMAIN-CONTAINING PROTEIN"/>
    <property type="match status" value="1"/>
</dbReference>
<evidence type="ECO:0000313" key="2">
    <source>
        <dbReference type="EMBL" id="OHT13345.1"/>
    </source>
</evidence>
<keyword evidence="3" id="KW-1185">Reference proteome</keyword>
<dbReference type="AlphaFoldDB" id="A0A1J4KPV9"/>
<reference evidence="2" key="1">
    <citation type="submission" date="2016-10" db="EMBL/GenBank/DDBJ databases">
        <authorList>
            <person name="Benchimol M."/>
            <person name="Almeida L.G."/>
            <person name="Vasconcelos A.T."/>
            <person name="Perreira-Neves A."/>
            <person name="Rosa I.A."/>
            <person name="Tasca T."/>
            <person name="Bogo M.R."/>
            <person name="de Souza W."/>
        </authorList>
    </citation>
    <scope>NUCLEOTIDE SEQUENCE [LARGE SCALE GENOMIC DNA]</scope>
    <source>
        <strain evidence="2">K</strain>
    </source>
</reference>
<protein>
    <submittedName>
        <fullName evidence="2">Uncharacterized protein</fullName>
    </submittedName>
</protein>
<accession>A0A1J4KPV9</accession>
<dbReference type="EMBL" id="MLAK01000543">
    <property type="protein sequence ID" value="OHT13345.1"/>
    <property type="molecule type" value="Genomic_DNA"/>
</dbReference>
<sequence>MKSPSYSQWTSFFFIMAFIMSVISFTFSLLFQPMEFQHKDIIVAPLSKEIPDSFIVSETYDVPTKKIGKRNVSALFCYINMIEASYRKYGIENKFLKTNETVQFSEQALGIALCQICNESKNLEFCHYPNPIFSTENILMPLIFKFFQDNPTISNGIFPLSKCNYSKNEFTCSDYNFSNSQQLINFSFHDFRWIRSPADIKATLFKTQKPLLFTMPEPLLSYRIQDMHSDDSIMDGDSENIQKTISNYYPAHTFSGEYFLPKKPVNLSYGKPISFVIYGYNDDYSPSISRSKIEGYKMPTGGFIAKYYKSNIGRSIPFLMGNIGQDEDHSNCKNHKNPSNWIPKIKNYSNLNDCRNNTRCTVLKCHNALYCNKKHKYILERNPVGSSHPFIIGNKITGQTQTKMIDLNENASFYFTKLPFHMLSKAFYPDNKGINSKNYCGYWFIPYSLIERISSISNEIFNTVMAVDLNIKWDDHSFARGSKEERFNDIRKSTIQMDERLQYYYNVDAYSRLDSHLKNVNKNI</sequence>
<keyword evidence="1" id="KW-1133">Transmembrane helix</keyword>
<gene>
    <name evidence="2" type="ORF">TRFO_16550</name>
</gene>
<evidence type="ECO:0000313" key="3">
    <source>
        <dbReference type="Proteomes" id="UP000179807"/>
    </source>
</evidence>